<dbReference type="InterPro" id="IPR036962">
    <property type="entry name" value="Glyco_hydro_3_N_sf"/>
</dbReference>
<dbReference type="OrthoDB" id="9805821at2"/>
<gene>
    <name evidence="9" type="ORF">NC99_37580</name>
</gene>
<dbReference type="Gene3D" id="3.40.710.10">
    <property type="entry name" value="DD-peptidase/beta-lactamase superfamily"/>
    <property type="match status" value="1"/>
</dbReference>
<dbReference type="EMBL" id="LGIA01000189">
    <property type="protein sequence ID" value="KOH43417.1"/>
    <property type="molecule type" value="Genomic_DNA"/>
</dbReference>
<dbReference type="InterPro" id="IPR050226">
    <property type="entry name" value="NagZ_Beta-hexosaminidase"/>
</dbReference>
<comment type="similarity">
    <text evidence="2">Belongs to the glycosyl hydrolase 3 family.</text>
</comment>
<evidence type="ECO:0000313" key="9">
    <source>
        <dbReference type="EMBL" id="KOH43417.1"/>
    </source>
</evidence>
<dbReference type="InterPro" id="IPR001764">
    <property type="entry name" value="Glyco_hydro_3_N"/>
</dbReference>
<feature type="domain" description="Beta-lactamase-related" evidence="7">
    <location>
        <begin position="597"/>
        <end position="962"/>
    </location>
</feature>
<protein>
    <recommendedName>
        <fullName evidence="3">beta-N-acetylhexosaminidase</fullName>
        <ecNumber evidence="3">3.2.1.52</ecNumber>
    </recommendedName>
</protein>
<dbReference type="Pfam" id="PF00933">
    <property type="entry name" value="Glyco_hydro_3"/>
    <property type="match status" value="1"/>
</dbReference>
<proteinExistence type="inferred from homology"/>
<keyword evidence="5 9" id="KW-0326">Glycosidase</keyword>
<dbReference type="PANTHER" id="PTHR30480:SF13">
    <property type="entry name" value="BETA-HEXOSAMINIDASE"/>
    <property type="match status" value="1"/>
</dbReference>
<dbReference type="GO" id="GO:0009254">
    <property type="term" value="P:peptidoglycan turnover"/>
    <property type="evidence" value="ECO:0007669"/>
    <property type="project" value="TreeGrafter"/>
</dbReference>
<sequence>MKILNRLLFSVVLCLFVLPGKTQNQPEFLKYLDDPWVDSTLTHMTLDQKVGQLFIAQVYSKEKLPAGHAIFEKISRYHIGGLIFMQGTPANQLAITNQLQAQSQIPLLVTMDAEWGPGFRLTSAPKYPVQMALGAIQKDSLIYQMGYEVGSQLKRIGVHVNYAPVADVNSNPANPVINYRSFGEEPEKVAHKSWMYAKGLQDAGILAVAKHFPGHGDTETDSHLGLPVIRHDFDRLDHVEMYPFKHLIGQGIGGVMTAHLHVEAYDPESDLPASLSTNMIQNKLIDDLGFNGLVISDAMNMHGVSKQFSDGEATVRALQAGNDMLEIVPNLPVRIAAVKAALKNGQLTEEQLEQKCRKILALKKWLQLDRYTPASPEGLEADYQQAGYELTKRLLHEQSLTLLKNEGKLLPLKRLDTLKIAALSIGADHETPFQKMLSRYTTVDVYHLPKNASKEAIQKLMLELNDYNLLISGIHDMRLNVSGNYGLTPVINEVLQALASKPQIVVLFGNPYALNFLPDVEKAAGLLVTYQENQMTQELAAQAIFGAIRVDGRLPVNVNDTFFLNQGITLPKIGRLKYSIPEEVGLSSFKLNSKIDSIAELGLKEKAYPGCQVLVAKDGQVIFYKSYGYFTYDKKRAVDQSAIYDWASLTKITGPLPALIKLHGEKKFNLDLPFSFYWPDFRNTDKEKITVREVLAHQGGLTSWIPFYKNALLKNGQLKSSVFRDHPIASFNRRIASSLYLNEHYIEHIYQEIRDSRLLPHRKYTYSDLGFHIFPRIIEDLTGNDYEAYLRDSIYAPLGANTITYNAYKHFPREDIVPTEQDNVFRKELLQGFVHDEGASMLGGVSGNAGLFGSANDLAKIMQMYLQFGYYGGEQLLDSASIREFTRIQYPKNQNRRGLGFDKPFIDNHKNKLDEAYPAVDASPESFGHSGYTGTFTWVDPKNQLLFIFFSNRVYPTRENPKLFKLNIRPAMHQAIYDSLK</sequence>
<dbReference type="PANTHER" id="PTHR30480">
    <property type="entry name" value="BETA-HEXOSAMINIDASE-RELATED"/>
    <property type="match status" value="1"/>
</dbReference>
<dbReference type="InterPro" id="IPR036881">
    <property type="entry name" value="Glyco_hydro_3_C_sf"/>
</dbReference>
<dbReference type="GO" id="GO:0005975">
    <property type="term" value="P:carbohydrate metabolic process"/>
    <property type="evidence" value="ECO:0007669"/>
    <property type="project" value="InterPro"/>
</dbReference>
<evidence type="ECO:0000256" key="6">
    <source>
        <dbReference type="SAM" id="SignalP"/>
    </source>
</evidence>
<dbReference type="Pfam" id="PF00144">
    <property type="entry name" value="Beta-lactamase"/>
    <property type="match status" value="1"/>
</dbReference>
<feature type="signal peptide" evidence="6">
    <location>
        <begin position="1"/>
        <end position="24"/>
    </location>
</feature>
<dbReference type="GO" id="GO:0004563">
    <property type="term" value="F:beta-N-acetylhexosaminidase activity"/>
    <property type="evidence" value="ECO:0007669"/>
    <property type="project" value="UniProtKB-EC"/>
</dbReference>
<evidence type="ECO:0000256" key="3">
    <source>
        <dbReference type="ARBA" id="ARBA00012663"/>
    </source>
</evidence>
<dbReference type="SUPFAM" id="SSF52279">
    <property type="entry name" value="Beta-D-glucan exohydrolase, C-terminal domain"/>
    <property type="match status" value="1"/>
</dbReference>
<dbReference type="Gene3D" id="3.20.20.300">
    <property type="entry name" value="Glycoside hydrolase, family 3, N-terminal domain"/>
    <property type="match status" value="1"/>
</dbReference>
<evidence type="ECO:0000259" key="7">
    <source>
        <dbReference type="Pfam" id="PF00144"/>
    </source>
</evidence>
<dbReference type="SUPFAM" id="SSF51445">
    <property type="entry name" value="(Trans)glycosidases"/>
    <property type="match status" value="1"/>
</dbReference>
<evidence type="ECO:0000256" key="2">
    <source>
        <dbReference type="ARBA" id="ARBA00005336"/>
    </source>
</evidence>
<name>A0A0L8V5C4_9BACT</name>
<evidence type="ECO:0000313" key="10">
    <source>
        <dbReference type="Proteomes" id="UP000036958"/>
    </source>
</evidence>
<comment type="catalytic activity">
    <reaction evidence="1">
        <text>Hydrolysis of terminal non-reducing N-acetyl-D-hexosamine residues in N-acetyl-beta-D-hexosaminides.</text>
        <dbReference type="EC" id="3.2.1.52"/>
    </reaction>
</comment>
<dbReference type="InterPro" id="IPR012338">
    <property type="entry name" value="Beta-lactam/transpept-like"/>
</dbReference>
<dbReference type="AlphaFoldDB" id="A0A0L8V5C4"/>
<dbReference type="Proteomes" id="UP000036958">
    <property type="component" value="Unassembled WGS sequence"/>
</dbReference>
<reference evidence="10" key="1">
    <citation type="submission" date="2015-07" db="EMBL/GenBank/DDBJ databases">
        <title>Genome sequencing of Sunxiuqinia dokdonensis strain SK.</title>
        <authorList>
            <person name="Ahn S."/>
            <person name="Kim B.-C."/>
        </authorList>
    </citation>
    <scope>NUCLEOTIDE SEQUENCE [LARGE SCALE GENOMIC DNA]</scope>
    <source>
        <strain evidence="10">SK</strain>
    </source>
</reference>
<dbReference type="Gene3D" id="3.40.50.1700">
    <property type="entry name" value="Glycoside hydrolase family 3 C-terminal domain"/>
    <property type="match status" value="1"/>
</dbReference>
<dbReference type="InterPro" id="IPR001466">
    <property type="entry name" value="Beta-lactam-related"/>
</dbReference>
<dbReference type="STRING" id="1409788.NC99_37580"/>
<dbReference type="SUPFAM" id="SSF56601">
    <property type="entry name" value="beta-lactamase/transpeptidase-like"/>
    <property type="match status" value="1"/>
</dbReference>
<dbReference type="InterPro" id="IPR017853">
    <property type="entry name" value="GH"/>
</dbReference>
<comment type="caution">
    <text evidence="9">The sequence shown here is derived from an EMBL/GenBank/DDBJ whole genome shotgun (WGS) entry which is preliminary data.</text>
</comment>
<accession>A0A0L8V5C4</accession>
<feature type="domain" description="Glycoside hydrolase family 3 N-terminal" evidence="8">
    <location>
        <begin position="45"/>
        <end position="361"/>
    </location>
</feature>
<dbReference type="RefSeq" id="WP_053186664.1">
    <property type="nucleotide sequence ID" value="NZ_LGIA01000189.1"/>
</dbReference>
<organism evidence="9 10">
    <name type="scientific">Sunxiuqinia dokdonensis</name>
    <dbReference type="NCBI Taxonomy" id="1409788"/>
    <lineage>
        <taxon>Bacteria</taxon>
        <taxon>Pseudomonadati</taxon>
        <taxon>Bacteroidota</taxon>
        <taxon>Bacteroidia</taxon>
        <taxon>Marinilabiliales</taxon>
        <taxon>Prolixibacteraceae</taxon>
        <taxon>Sunxiuqinia</taxon>
    </lineage>
</organism>
<evidence type="ECO:0000256" key="5">
    <source>
        <dbReference type="ARBA" id="ARBA00023295"/>
    </source>
</evidence>
<feature type="chain" id="PRO_5005591229" description="beta-N-acetylhexosaminidase" evidence="6">
    <location>
        <begin position="25"/>
        <end position="981"/>
    </location>
</feature>
<dbReference type="PATRIC" id="fig|1409788.3.peg.3844"/>
<keyword evidence="10" id="KW-1185">Reference proteome</keyword>
<evidence type="ECO:0000259" key="8">
    <source>
        <dbReference type="Pfam" id="PF00933"/>
    </source>
</evidence>
<dbReference type="EC" id="3.2.1.52" evidence="3"/>
<evidence type="ECO:0000256" key="4">
    <source>
        <dbReference type="ARBA" id="ARBA00022801"/>
    </source>
</evidence>
<keyword evidence="4 9" id="KW-0378">Hydrolase</keyword>
<evidence type="ECO:0000256" key="1">
    <source>
        <dbReference type="ARBA" id="ARBA00001231"/>
    </source>
</evidence>
<keyword evidence="6" id="KW-0732">Signal</keyword>